<keyword evidence="1" id="KW-0812">Transmembrane</keyword>
<sequence>MSDGKLAVLFFEVAMVLTLISMVLGPFEITGWALATAAVACVVSFSGMFLAFESWKEPIEEETPKAAKESEDQKKE</sequence>
<evidence type="ECO:0000256" key="1">
    <source>
        <dbReference type="SAM" id="Phobius"/>
    </source>
</evidence>
<feature type="transmembrane region" description="Helical" evidence="1">
    <location>
        <begin position="7"/>
        <end position="25"/>
    </location>
</feature>
<organism evidence="2 3">
    <name type="scientific">Caproiciproducens galactitolivorans</name>
    <dbReference type="NCBI Taxonomy" id="642589"/>
    <lineage>
        <taxon>Bacteria</taxon>
        <taxon>Bacillati</taxon>
        <taxon>Bacillota</taxon>
        <taxon>Clostridia</taxon>
        <taxon>Eubacteriales</taxon>
        <taxon>Acutalibacteraceae</taxon>
        <taxon>Caproiciproducens</taxon>
    </lineage>
</organism>
<dbReference type="Proteomes" id="UP001082703">
    <property type="component" value="Unassembled WGS sequence"/>
</dbReference>
<keyword evidence="1" id="KW-1133">Transmembrane helix</keyword>
<protein>
    <submittedName>
        <fullName evidence="2">Uncharacterized protein</fullName>
    </submittedName>
</protein>
<evidence type="ECO:0000313" key="2">
    <source>
        <dbReference type="EMBL" id="MCY1712649.1"/>
    </source>
</evidence>
<proteinExistence type="predicted"/>
<comment type="caution">
    <text evidence="2">The sequence shown here is derived from an EMBL/GenBank/DDBJ whole genome shotgun (WGS) entry which is preliminary data.</text>
</comment>
<feature type="transmembrane region" description="Helical" evidence="1">
    <location>
        <begin position="31"/>
        <end position="52"/>
    </location>
</feature>
<evidence type="ECO:0000313" key="3">
    <source>
        <dbReference type="Proteomes" id="UP001082703"/>
    </source>
</evidence>
<dbReference type="EMBL" id="JAPOHA010000001">
    <property type="protein sequence ID" value="MCY1712649.1"/>
    <property type="molecule type" value="Genomic_DNA"/>
</dbReference>
<keyword evidence="1" id="KW-0472">Membrane</keyword>
<keyword evidence="3" id="KW-1185">Reference proteome</keyword>
<accession>A0ABT4BPB8</accession>
<reference evidence="2 3" key="1">
    <citation type="submission" date="2022-11" db="EMBL/GenBank/DDBJ databases">
        <authorList>
            <person name="Caiyu Z."/>
        </authorList>
    </citation>
    <scope>NUCLEOTIDE SEQUENCE [LARGE SCALE GENOMIC DNA]</scope>
    <source>
        <strain evidence="2 3">YR-4</strain>
    </source>
</reference>
<gene>
    <name evidence="2" type="ORF">OUY18_00045</name>
</gene>
<name>A0ABT4BPB8_9FIRM</name>
<dbReference type="RefSeq" id="WP_268056663.1">
    <property type="nucleotide sequence ID" value="NZ_JAPOHA010000001.1"/>
</dbReference>